<accession>A0ABD5E781</accession>
<organism evidence="2 3">
    <name type="scientific">Streptomyces evansiae</name>
    <dbReference type="NCBI Taxonomy" id="3075535"/>
    <lineage>
        <taxon>Bacteria</taxon>
        <taxon>Bacillati</taxon>
        <taxon>Actinomycetota</taxon>
        <taxon>Actinomycetes</taxon>
        <taxon>Kitasatosporales</taxon>
        <taxon>Streptomycetaceae</taxon>
        <taxon>Streptomyces</taxon>
    </lineage>
</organism>
<dbReference type="Proteomes" id="UP001183607">
    <property type="component" value="Unassembled WGS sequence"/>
</dbReference>
<feature type="compositionally biased region" description="Basic and acidic residues" evidence="1">
    <location>
        <begin position="22"/>
        <end position="63"/>
    </location>
</feature>
<evidence type="ECO:0000256" key="1">
    <source>
        <dbReference type="SAM" id="MobiDB-lite"/>
    </source>
</evidence>
<reference evidence="3" key="1">
    <citation type="submission" date="2023-07" db="EMBL/GenBank/DDBJ databases">
        <title>30 novel species of actinomycetes from the DSMZ collection.</title>
        <authorList>
            <person name="Nouioui I."/>
        </authorList>
    </citation>
    <scope>NUCLEOTIDE SEQUENCE [LARGE SCALE GENOMIC DNA]</scope>
    <source>
        <strain evidence="3">DSM 41982</strain>
    </source>
</reference>
<protein>
    <submittedName>
        <fullName evidence="2">Uncharacterized protein</fullName>
    </submittedName>
</protein>
<evidence type="ECO:0000313" key="3">
    <source>
        <dbReference type="Proteomes" id="UP001183607"/>
    </source>
</evidence>
<evidence type="ECO:0000313" key="2">
    <source>
        <dbReference type="EMBL" id="MDT0416933.1"/>
    </source>
</evidence>
<comment type="caution">
    <text evidence="2">The sequence shown here is derived from an EMBL/GenBank/DDBJ whole genome shotgun (WGS) entry which is preliminary data.</text>
</comment>
<feature type="compositionally biased region" description="Basic and acidic residues" evidence="1">
    <location>
        <begin position="1"/>
        <end position="11"/>
    </location>
</feature>
<dbReference type="AlphaFoldDB" id="A0ABD5E781"/>
<dbReference type="RefSeq" id="WP_254667239.1">
    <property type="nucleotide sequence ID" value="NZ_JAVRER010000022.1"/>
</dbReference>
<sequence>MPHDAKQEKPGGGKTPRTAAQEIREEAEKAAKDVGGEHPRHPGESGDALRRNVKQEESAREET</sequence>
<dbReference type="EMBL" id="JAVRER010000022">
    <property type="protein sequence ID" value="MDT0416933.1"/>
    <property type="molecule type" value="Genomic_DNA"/>
</dbReference>
<proteinExistence type="predicted"/>
<feature type="region of interest" description="Disordered" evidence="1">
    <location>
        <begin position="1"/>
        <end position="63"/>
    </location>
</feature>
<name>A0ABD5E781_9ACTN</name>
<gene>
    <name evidence="2" type="ORF">RM574_15680</name>
</gene>